<protein>
    <submittedName>
        <fullName evidence="1">Uncharacterized protein</fullName>
    </submittedName>
</protein>
<reference evidence="1 2" key="1">
    <citation type="journal article" date="2012" name="Genome Biol.">
        <title>Genome and low-iron response of an oceanic diatom adapted to chronic iron limitation.</title>
        <authorList>
            <person name="Lommer M."/>
            <person name="Specht M."/>
            <person name="Roy A.S."/>
            <person name="Kraemer L."/>
            <person name="Andreson R."/>
            <person name="Gutowska M.A."/>
            <person name="Wolf J."/>
            <person name="Bergner S.V."/>
            <person name="Schilhabel M.B."/>
            <person name="Klostermeier U.C."/>
            <person name="Beiko R.G."/>
            <person name="Rosenstiel P."/>
            <person name="Hippler M."/>
            <person name="Laroche J."/>
        </authorList>
    </citation>
    <scope>NUCLEOTIDE SEQUENCE [LARGE SCALE GENOMIC DNA]</scope>
    <source>
        <strain evidence="1 2">CCMP1005</strain>
    </source>
</reference>
<dbReference type="EMBL" id="AGNL01005123">
    <property type="protein sequence ID" value="EJK72908.1"/>
    <property type="molecule type" value="Genomic_DNA"/>
</dbReference>
<accession>K0T2N4</accession>
<gene>
    <name evidence="1" type="ORF">THAOC_05513</name>
</gene>
<dbReference type="Proteomes" id="UP000266841">
    <property type="component" value="Unassembled WGS sequence"/>
</dbReference>
<evidence type="ECO:0000313" key="1">
    <source>
        <dbReference type="EMBL" id="EJK72908.1"/>
    </source>
</evidence>
<name>K0T2N4_THAOC</name>
<dbReference type="AlphaFoldDB" id="K0T2N4"/>
<proteinExistence type="predicted"/>
<keyword evidence="2" id="KW-1185">Reference proteome</keyword>
<evidence type="ECO:0000313" key="2">
    <source>
        <dbReference type="Proteomes" id="UP000266841"/>
    </source>
</evidence>
<organism evidence="1 2">
    <name type="scientific">Thalassiosira oceanica</name>
    <name type="common">Marine diatom</name>
    <dbReference type="NCBI Taxonomy" id="159749"/>
    <lineage>
        <taxon>Eukaryota</taxon>
        <taxon>Sar</taxon>
        <taxon>Stramenopiles</taxon>
        <taxon>Ochrophyta</taxon>
        <taxon>Bacillariophyta</taxon>
        <taxon>Coscinodiscophyceae</taxon>
        <taxon>Thalassiosirophycidae</taxon>
        <taxon>Thalassiosirales</taxon>
        <taxon>Thalassiosiraceae</taxon>
        <taxon>Thalassiosira</taxon>
    </lineage>
</organism>
<comment type="caution">
    <text evidence="1">The sequence shown here is derived from an EMBL/GenBank/DDBJ whole genome shotgun (WGS) entry which is preliminary data.</text>
</comment>
<sequence length="183" mass="19813">VLNVAPHELVERQLGSQHQQVVIQLDPALVEVLPKARPLPLRGAFEQPPRCLLDQRQGRQAVDGIGPLPSERLARERHLAKISRIEEASQEKHDVGVEKRGYHGGNLLPLHGIAGAGHRCGCLSAEKSLVGAARVALVACQSPAPDSAVRRVEATTDRKITGTRNSQALEAANFFRARSSRQG</sequence>
<feature type="non-terminal residue" evidence="1">
    <location>
        <position position="1"/>
    </location>
</feature>